<feature type="compositionally biased region" description="Low complexity" evidence="1">
    <location>
        <begin position="187"/>
        <end position="205"/>
    </location>
</feature>
<dbReference type="AlphaFoldDB" id="A0AAD8XX78"/>
<evidence type="ECO:0008006" key="5">
    <source>
        <dbReference type="Google" id="ProtNLM"/>
    </source>
</evidence>
<name>A0AAD8XX78_9STRA</name>
<dbReference type="SUPFAM" id="SSF56300">
    <property type="entry name" value="Metallo-dependent phosphatases"/>
    <property type="match status" value="1"/>
</dbReference>
<feature type="compositionally biased region" description="Polar residues" evidence="1">
    <location>
        <begin position="294"/>
        <end position="312"/>
    </location>
</feature>
<keyword evidence="2" id="KW-0812">Transmembrane</keyword>
<keyword evidence="2" id="KW-0472">Membrane</keyword>
<feature type="compositionally biased region" description="Polar residues" evidence="1">
    <location>
        <begin position="409"/>
        <end position="432"/>
    </location>
</feature>
<sequence length="737" mass="79229">MKNHLYPQPHQPSNGSFDDYDSVIGNEFSVNSTSAKGSPAGEGGEGGSNYSDDMSSLGYSQVGPTNSAANSPARMNVAAAAAASTNPQPWREQRTPMTPMSSGSSDSDGLRVGDVSMILGGDGRTPSGGDLESVGGDSLFMMSPPVRQTAHLERDAADWNPKPTYRYDAGTSKYLQLGPLGDELSYGGDNPANNGGNNGLDLNAGTDSDDEDDDRTVGFLPQGRFGHCLIIGSTILVVGALIISVVAILNLNAVVNKQNDSSKLNIDAAGGVNDVIPATFAPIVPPSTLAPTVPATTMSPTSEPTIVVTDSPTPMPQKLTESPIALVLNMTESPVSSNSTAAPSKEPTTDEPATSSPFSSAPSKEPTTDEPTPSPISSAPSKEPTTDQPTNIPTAATPSPTSSAPINAFTTVEPTSTPFKAPSTSKPSTNETIVAPLITTSPTTSPSKSPTTEEPTVSLEPTLSPTKQSLLTTGHAAYDAQDVHFYLISDDLYVRQEWKKQFGKLSNSRARFMIHVGSATPISEDCPEEAYSRTETSLSFSPVRAFSLPGNNDYPNCPDRSLAWKHYSDHLMNVNKKYWSDTSRYQVKRDPERPENFAFIFRRTLFVGLNMVSNEGEDETASRLEQNLQWVYDNAEPHEDNIDVIFLTGHGRLRDLPTFRDAIIEKKKNEWKDKMVVYARRANQSKLFTDVENSKNFHELTIGSGYPFTGVHLDMTSADAPRVGYRYIDGSPTPDVK</sequence>
<feature type="region of interest" description="Disordered" evidence="1">
    <location>
        <begin position="332"/>
        <end position="463"/>
    </location>
</feature>
<dbReference type="EMBL" id="JATAAI010000035">
    <property type="protein sequence ID" value="KAK1735078.1"/>
    <property type="molecule type" value="Genomic_DNA"/>
</dbReference>
<feature type="compositionally biased region" description="Polar residues" evidence="1">
    <location>
        <begin position="48"/>
        <end position="67"/>
    </location>
</feature>
<feature type="compositionally biased region" description="Low complexity" evidence="1">
    <location>
        <begin position="439"/>
        <end position="456"/>
    </location>
</feature>
<feature type="compositionally biased region" description="Low complexity" evidence="1">
    <location>
        <begin position="68"/>
        <end position="83"/>
    </location>
</feature>
<evidence type="ECO:0000256" key="2">
    <source>
        <dbReference type="SAM" id="Phobius"/>
    </source>
</evidence>
<protein>
    <recommendedName>
        <fullName evidence="5">Calcineurin-like phosphoesterase domain-containing protein</fullName>
    </recommendedName>
</protein>
<evidence type="ECO:0000313" key="3">
    <source>
        <dbReference type="EMBL" id="KAK1735078.1"/>
    </source>
</evidence>
<feature type="compositionally biased region" description="Low complexity" evidence="1">
    <location>
        <begin position="389"/>
        <end position="408"/>
    </location>
</feature>
<feature type="transmembrane region" description="Helical" evidence="2">
    <location>
        <begin position="225"/>
        <end position="249"/>
    </location>
</feature>
<organism evidence="3 4">
    <name type="scientific">Skeletonema marinoi</name>
    <dbReference type="NCBI Taxonomy" id="267567"/>
    <lineage>
        <taxon>Eukaryota</taxon>
        <taxon>Sar</taxon>
        <taxon>Stramenopiles</taxon>
        <taxon>Ochrophyta</taxon>
        <taxon>Bacillariophyta</taxon>
        <taxon>Coscinodiscophyceae</taxon>
        <taxon>Thalassiosirophycidae</taxon>
        <taxon>Thalassiosirales</taxon>
        <taxon>Skeletonemataceae</taxon>
        <taxon>Skeletonema</taxon>
        <taxon>Skeletonema marinoi-dohrnii complex</taxon>
    </lineage>
</organism>
<feature type="compositionally biased region" description="Low complexity" evidence="1">
    <location>
        <begin position="352"/>
        <end position="363"/>
    </location>
</feature>
<keyword evidence="4" id="KW-1185">Reference proteome</keyword>
<keyword evidence="2" id="KW-1133">Transmembrane helix</keyword>
<dbReference type="InterPro" id="IPR029052">
    <property type="entry name" value="Metallo-depent_PP-like"/>
</dbReference>
<evidence type="ECO:0000313" key="4">
    <source>
        <dbReference type="Proteomes" id="UP001224775"/>
    </source>
</evidence>
<feature type="region of interest" description="Disordered" evidence="1">
    <location>
        <begin position="182"/>
        <end position="215"/>
    </location>
</feature>
<feature type="region of interest" description="Disordered" evidence="1">
    <location>
        <begin position="294"/>
        <end position="318"/>
    </location>
</feature>
<proteinExistence type="predicted"/>
<gene>
    <name evidence="3" type="ORF">QTG54_014144</name>
</gene>
<dbReference type="Proteomes" id="UP001224775">
    <property type="component" value="Unassembled WGS sequence"/>
</dbReference>
<feature type="region of interest" description="Disordered" evidence="1">
    <location>
        <begin position="1"/>
        <end position="110"/>
    </location>
</feature>
<feature type="compositionally biased region" description="Polar residues" evidence="1">
    <location>
        <begin position="332"/>
        <end position="342"/>
    </location>
</feature>
<evidence type="ECO:0000256" key="1">
    <source>
        <dbReference type="SAM" id="MobiDB-lite"/>
    </source>
</evidence>
<feature type="compositionally biased region" description="Polar residues" evidence="1">
    <location>
        <begin position="369"/>
        <end position="380"/>
    </location>
</feature>
<comment type="caution">
    <text evidence="3">The sequence shown here is derived from an EMBL/GenBank/DDBJ whole genome shotgun (WGS) entry which is preliminary data.</text>
</comment>
<accession>A0AAD8XX78</accession>
<reference evidence="3" key="1">
    <citation type="submission" date="2023-06" db="EMBL/GenBank/DDBJ databases">
        <title>Survivors Of The Sea: Transcriptome response of Skeletonema marinoi to long-term dormancy.</title>
        <authorList>
            <person name="Pinder M.I.M."/>
            <person name="Kourtchenko O."/>
            <person name="Robertson E.K."/>
            <person name="Larsson T."/>
            <person name="Maumus F."/>
            <person name="Osuna-Cruz C.M."/>
            <person name="Vancaester E."/>
            <person name="Stenow R."/>
            <person name="Vandepoele K."/>
            <person name="Ploug H."/>
            <person name="Bruchert V."/>
            <person name="Godhe A."/>
            <person name="Topel M."/>
        </authorList>
    </citation>
    <scope>NUCLEOTIDE SEQUENCE</scope>
    <source>
        <strain evidence="3">R05AC</strain>
    </source>
</reference>
<feature type="compositionally biased region" description="Polar residues" evidence="1">
    <location>
        <begin position="95"/>
        <end position="107"/>
    </location>
</feature>